<evidence type="ECO:0000256" key="4">
    <source>
        <dbReference type="ARBA" id="ARBA00022692"/>
    </source>
</evidence>
<dbReference type="KEGG" id="dfe:Dfer_1623"/>
<keyword evidence="10" id="KW-1185">Reference proteome</keyword>
<feature type="domain" description="TonB-dependent receptor plug" evidence="8">
    <location>
        <begin position="227"/>
        <end position="348"/>
    </location>
</feature>
<dbReference type="InterPro" id="IPR037066">
    <property type="entry name" value="Plug_dom_sf"/>
</dbReference>
<evidence type="ECO:0000256" key="5">
    <source>
        <dbReference type="ARBA" id="ARBA00023136"/>
    </source>
</evidence>
<dbReference type="SUPFAM" id="SSF49464">
    <property type="entry name" value="Carboxypeptidase regulatory domain-like"/>
    <property type="match status" value="1"/>
</dbReference>
<evidence type="ECO:0000256" key="7">
    <source>
        <dbReference type="PROSITE-ProRule" id="PRU01360"/>
    </source>
</evidence>
<keyword evidence="2 7" id="KW-0813">Transport</keyword>
<evidence type="ECO:0000313" key="10">
    <source>
        <dbReference type="Proteomes" id="UP000002011"/>
    </source>
</evidence>
<gene>
    <name evidence="9" type="ordered locus">Dfer_1623</name>
</gene>
<evidence type="ECO:0000256" key="6">
    <source>
        <dbReference type="ARBA" id="ARBA00023237"/>
    </source>
</evidence>
<name>C6VSP3_DYAFD</name>
<dbReference type="AlphaFoldDB" id="C6VSP3"/>
<evidence type="ECO:0000259" key="8">
    <source>
        <dbReference type="Pfam" id="PF07715"/>
    </source>
</evidence>
<proteinExistence type="inferred from homology"/>
<dbReference type="GO" id="GO:0009279">
    <property type="term" value="C:cell outer membrane"/>
    <property type="evidence" value="ECO:0007669"/>
    <property type="project" value="UniProtKB-SubCell"/>
</dbReference>
<dbReference type="Pfam" id="PF07715">
    <property type="entry name" value="Plug"/>
    <property type="match status" value="1"/>
</dbReference>
<keyword evidence="4 7" id="KW-0812">Transmembrane</keyword>
<dbReference type="Gene3D" id="2.170.130.10">
    <property type="entry name" value="TonB-dependent receptor, plug domain"/>
    <property type="match status" value="1"/>
</dbReference>
<accession>C6VSP3</accession>
<organism evidence="9 10">
    <name type="scientific">Dyadobacter fermentans (strain ATCC 700827 / DSM 18053 / CIP 107007 / KCTC 52180 / NS114)</name>
    <dbReference type="NCBI Taxonomy" id="471854"/>
    <lineage>
        <taxon>Bacteria</taxon>
        <taxon>Pseudomonadati</taxon>
        <taxon>Bacteroidota</taxon>
        <taxon>Cytophagia</taxon>
        <taxon>Cytophagales</taxon>
        <taxon>Spirosomataceae</taxon>
        <taxon>Dyadobacter</taxon>
    </lineage>
</organism>
<comment type="similarity">
    <text evidence="7">Belongs to the TonB-dependent receptor family.</text>
</comment>
<keyword evidence="5 7" id="KW-0472">Membrane</keyword>
<dbReference type="InterPro" id="IPR008969">
    <property type="entry name" value="CarboxyPept-like_regulatory"/>
</dbReference>
<dbReference type="Gene3D" id="2.40.170.20">
    <property type="entry name" value="TonB-dependent receptor, beta-barrel domain"/>
    <property type="match status" value="1"/>
</dbReference>
<evidence type="ECO:0000256" key="3">
    <source>
        <dbReference type="ARBA" id="ARBA00022452"/>
    </source>
</evidence>
<dbReference type="Pfam" id="PF13715">
    <property type="entry name" value="CarbopepD_reg_2"/>
    <property type="match status" value="1"/>
</dbReference>
<dbReference type="InterPro" id="IPR023997">
    <property type="entry name" value="TonB-dep_OMP_SusC/RagA_CS"/>
</dbReference>
<dbReference type="STRING" id="471854.Dfer_1623"/>
<keyword evidence="9" id="KW-0675">Receptor</keyword>
<comment type="subcellular location">
    <subcellularLocation>
        <location evidence="1 7">Cell outer membrane</location>
        <topology evidence="1 7">Multi-pass membrane protein</topology>
    </subcellularLocation>
</comment>
<evidence type="ECO:0000256" key="1">
    <source>
        <dbReference type="ARBA" id="ARBA00004571"/>
    </source>
</evidence>
<dbReference type="HOGENOM" id="CLU_004317_0_1_10"/>
<dbReference type="Gene3D" id="3.55.50.30">
    <property type="match status" value="1"/>
</dbReference>
<dbReference type="InterPro" id="IPR036942">
    <property type="entry name" value="Beta-barrel_TonB_sf"/>
</dbReference>
<reference evidence="9 10" key="1">
    <citation type="journal article" date="2009" name="Stand. Genomic Sci.">
        <title>Complete genome sequence of Dyadobacter fermentans type strain (NS114).</title>
        <authorList>
            <person name="Lang E."/>
            <person name="Lapidus A."/>
            <person name="Chertkov O."/>
            <person name="Brettin T."/>
            <person name="Detter J.C."/>
            <person name="Han C."/>
            <person name="Copeland A."/>
            <person name="Glavina Del Rio T."/>
            <person name="Nolan M."/>
            <person name="Chen F."/>
            <person name="Lucas S."/>
            <person name="Tice H."/>
            <person name="Cheng J.F."/>
            <person name="Land M."/>
            <person name="Hauser L."/>
            <person name="Chang Y.J."/>
            <person name="Jeffries C.D."/>
            <person name="Kopitz M."/>
            <person name="Bruce D."/>
            <person name="Goodwin L."/>
            <person name="Pitluck S."/>
            <person name="Ovchinnikova G."/>
            <person name="Pati A."/>
            <person name="Ivanova N."/>
            <person name="Mavrommatis K."/>
            <person name="Chen A."/>
            <person name="Palaniappan K."/>
            <person name="Chain P."/>
            <person name="Bristow J."/>
            <person name="Eisen J.A."/>
            <person name="Markowitz V."/>
            <person name="Hugenholtz P."/>
            <person name="Goker M."/>
            <person name="Rohde M."/>
            <person name="Kyrpides N.C."/>
            <person name="Klenk H.P."/>
        </authorList>
    </citation>
    <scope>NUCLEOTIDE SEQUENCE [LARGE SCALE GENOMIC DNA]</scope>
    <source>
        <strain evidence="10">ATCC 700827 / DSM 18053 / CIP 107007 / KCTC 52180 / NS114</strain>
    </source>
</reference>
<keyword evidence="3 7" id="KW-1134">Transmembrane beta strand</keyword>
<dbReference type="PROSITE" id="PS52016">
    <property type="entry name" value="TONB_DEPENDENT_REC_3"/>
    <property type="match status" value="1"/>
</dbReference>
<dbReference type="SUPFAM" id="SSF56935">
    <property type="entry name" value="Porins"/>
    <property type="match status" value="1"/>
</dbReference>
<keyword evidence="6 7" id="KW-0998">Cell outer membrane</keyword>
<dbReference type="InterPro" id="IPR023996">
    <property type="entry name" value="TonB-dep_OMP_SusC/RagA"/>
</dbReference>
<dbReference type="NCBIfam" id="TIGR04056">
    <property type="entry name" value="OMP_RagA_SusC"/>
    <property type="match status" value="1"/>
</dbReference>
<dbReference type="InterPro" id="IPR012910">
    <property type="entry name" value="Plug_dom"/>
</dbReference>
<dbReference type="Gene3D" id="2.60.40.1120">
    <property type="entry name" value="Carboxypeptidase-like, regulatory domain"/>
    <property type="match status" value="1"/>
</dbReference>
<dbReference type="InterPro" id="IPR039426">
    <property type="entry name" value="TonB-dep_rcpt-like"/>
</dbReference>
<dbReference type="Proteomes" id="UP000002011">
    <property type="component" value="Chromosome"/>
</dbReference>
<dbReference type="EMBL" id="CP001619">
    <property type="protein sequence ID" value="ACT92865.1"/>
    <property type="molecule type" value="Genomic_DNA"/>
</dbReference>
<dbReference type="OrthoDB" id="9768177at2"/>
<evidence type="ECO:0000256" key="2">
    <source>
        <dbReference type="ARBA" id="ARBA00022448"/>
    </source>
</evidence>
<dbReference type="NCBIfam" id="TIGR04057">
    <property type="entry name" value="SusC_RagA_signa"/>
    <property type="match status" value="1"/>
</dbReference>
<dbReference type="eggNOG" id="COG4206">
    <property type="taxonomic scope" value="Bacteria"/>
</dbReference>
<evidence type="ECO:0000313" key="9">
    <source>
        <dbReference type="EMBL" id="ACT92865.1"/>
    </source>
</evidence>
<sequence>MTVFIRQNNGIGQHYLSRLWVILVLAASLFHPLHAEREKTIRDVKISIRAEKQSLKAILTQIETKSGFVFIYQDRLVNPYTNLAFEARNESLEQVLNSLLRQRGLDYEQQKEKVIIRKAPAQTGEAADSDEASDQAINGVVKDEKGDGLPGVTIRVKGTNKGTLTDANGAFTISAGGSDVLIFSYIGYVTAEQAISSATSIDISLKPDESQLSEVIVTGYTQTKRSAQTGAVTTVDSKDFSQVSYNSVIEKLQGTVPGLQISSNSGVPGTSVLVRLRGATSIKAGNDPLYVVDGVFINNENLQGLSRGMGGQTPNPLSDLNPDDIESVSVLKDANATALYGARGANGVILITTKRGARNSRTKVSINVEQGFAKATNLWQLVTGPEHAQLVNLVHVNDGKSFATRPFRPVSEAVAGFPAFGSPEEQGTYDRVSDIFRTAALSKYTLSVSGGDSRTNFYLGGEFQNQQSTLKTQDFKRYSFRFNIDHSILPNLKIGTSNTLSSVPRRLVRVGDGPAGLFQAALHTPTFYPFYNEDGSYAKPTVFDSHLAILENSDTHSVSLRSINNVYALWNILPNLSFKSSWSNDYNNYHEKAYYNTNLVYGQPAGEANDVTTIKQSLIAEQLLNYNLSSAKSEFSVFVGNTIQKTTTERATLTGTGFPSNQFKRIASAAVQTASSTGSSYGLLSFFTGFNYSYDNRYSIDGNIRADASSRFGADHRWGYFPSVGLGWNISKEAFFSENNTLTDLRFKASLGLTGNQDIDDFASRGLWAGGTNYGDQPGIAPSQLANPDLKWETTRQYNFGLSGALLKQRLNFEFNYYDKFTYDLLLDQPVAPNTGFSSVVRNVGEISNRGVELLLSSVNVRNQDLEWKTTLTVSRNVNRVQKLLTPITAGYDMFRVVEGQPLYSVYAYKELGLNAENGNAIYEDINRDGRITVDDQHIVGNIWPKFEGAFRNTLSFKGLDLNLNFYYKYGNSAYNYTAYFLETAGTRGVTRSIQKSSLNYWQKPGDTGVLPRPTNLTNPDGSLNYFRTGNSRYLEDASYLRLRDITISYNLPKSITSAIRTSGVRLYLTATNLWTLTNYSGPDPEVNVAADSRNGLVQGLDFGTPPQPKSVVLGVNLSF</sequence>
<dbReference type="RefSeq" id="WP_015811119.1">
    <property type="nucleotide sequence ID" value="NC_013037.1"/>
</dbReference>
<protein>
    <submittedName>
        <fullName evidence="9">TonB-dependent receptor plug</fullName>
    </submittedName>
</protein>